<sequence>MMAESSNSLKIFHVEILLHINSLLKRNDVVARVATWLSTQGVIGKESIITKFDDDLLSEHINSIKIYENDYKNVNGEFPEVCYYVYSFNSTAPEIEESEDEQQISTQWVLPTQEFYNLWDSLIYDNDVKGELLNYVGTALAFSDKSVDPTIVSWNRIVLLHGPPGTGKTSLCKALAQKICIRFSSKFSYGQLIEVNTHSLFSKWFSESGKLVTKMFQSILSLVEDPNVLVIVLLDEVETLARSRSSALSGNEPSDALRVVNALLTHLDMIKRYPNVLILTTSNITDAIDVALIDRADIKQYIGLPSIEAIYQIYSTCIKELQQCGIICTRELLLPLHRLRISAENEQCEPLLHEGRSLKLRAIAEQSMGLSGRTLRKMPFIACALFIKTKLVSLDVFLDALSKAVEKHWQDVKNLHAHT</sequence>
<evidence type="ECO:0000256" key="4">
    <source>
        <dbReference type="ARBA" id="ARBA00023254"/>
    </source>
</evidence>
<evidence type="ECO:0000259" key="6">
    <source>
        <dbReference type="SMART" id="SM00382"/>
    </source>
</evidence>
<dbReference type="GO" id="GO:0016887">
    <property type="term" value="F:ATP hydrolysis activity"/>
    <property type="evidence" value="ECO:0007669"/>
    <property type="project" value="InterPro"/>
</dbReference>
<feature type="domain" description="AAA+ ATPase" evidence="6">
    <location>
        <begin position="154"/>
        <end position="306"/>
    </location>
</feature>
<evidence type="ECO:0000256" key="3">
    <source>
        <dbReference type="ARBA" id="ARBA00022840"/>
    </source>
</evidence>
<dbReference type="InterPro" id="IPR003960">
    <property type="entry name" value="ATPase_AAA_CS"/>
</dbReference>
<dbReference type="CDD" id="cd19508">
    <property type="entry name" value="RecA-like_Pch2-like"/>
    <property type="match status" value="1"/>
</dbReference>
<dbReference type="EMBL" id="BGPR01001707">
    <property type="protein sequence ID" value="GBM59936.1"/>
    <property type="molecule type" value="Genomic_DNA"/>
</dbReference>
<dbReference type="SUPFAM" id="SSF52540">
    <property type="entry name" value="P-loop containing nucleoside triphosphate hydrolases"/>
    <property type="match status" value="1"/>
</dbReference>
<keyword evidence="4" id="KW-0469">Meiosis</keyword>
<dbReference type="AlphaFoldDB" id="A0A4Y2H4R4"/>
<evidence type="ECO:0000256" key="2">
    <source>
        <dbReference type="ARBA" id="ARBA00022741"/>
    </source>
</evidence>
<reference evidence="7 8" key="1">
    <citation type="journal article" date="2019" name="Sci. Rep.">
        <title>Orb-weaving spider Araneus ventricosus genome elucidates the spidroin gene catalogue.</title>
        <authorList>
            <person name="Kono N."/>
            <person name="Nakamura H."/>
            <person name="Ohtoshi R."/>
            <person name="Moran D.A.P."/>
            <person name="Shinohara A."/>
            <person name="Yoshida Y."/>
            <person name="Fujiwara M."/>
            <person name="Mori M."/>
            <person name="Tomita M."/>
            <person name="Arakawa K."/>
        </authorList>
    </citation>
    <scope>NUCLEOTIDE SEQUENCE [LARGE SCALE GENOMIC DNA]</scope>
</reference>
<dbReference type="Pfam" id="PF23563">
    <property type="entry name" value="TRIP13_N"/>
    <property type="match status" value="1"/>
</dbReference>
<dbReference type="InterPro" id="IPR003959">
    <property type="entry name" value="ATPase_AAA_core"/>
</dbReference>
<evidence type="ECO:0000313" key="7">
    <source>
        <dbReference type="EMBL" id="GBM59936.1"/>
    </source>
</evidence>
<evidence type="ECO:0000313" key="8">
    <source>
        <dbReference type="Proteomes" id="UP000499080"/>
    </source>
</evidence>
<name>A0A4Y2H4R4_ARAVE</name>
<keyword evidence="2 5" id="KW-0547">Nucleotide-binding</keyword>
<dbReference type="PANTHER" id="PTHR45991:SF1">
    <property type="entry name" value="PACHYTENE CHECKPOINT PROTEIN 2 HOMOLOG"/>
    <property type="match status" value="1"/>
</dbReference>
<dbReference type="Pfam" id="PF23242">
    <property type="entry name" value="AAA_lid_TRIP13_C"/>
    <property type="match status" value="1"/>
</dbReference>
<accession>A0A4Y2H4R4</accession>
<dbReference type="GO" id="GO:0005694">
    <property type="term" value="C:chromosome"/>
    <property type="evidence" value="ECO:0007669"/>
    <property type="project" value="TreeGrafter"/>
</dbReference>
<dbReference type="Proteomes" id="UP000499080">
    <property type="component" value="Unassembled WGS sequence"/>
</dbReference>
<dbReference type="Gene3D" id="3.40.50.300">
    <property type="entry name" value="P-loop containing nucleotide triphosphate hydrolases"/>
    <property type="match status" value="1"/>
</dbReference>
<dbReference type="InterPro" id="IPR003593">
    <property type="entry name" value="AAA+_ATPase"/>
</dbReference>
<dbReference type="GO" id="GO:0005634">
    <property type="term" value="C:nucleus"/>
    <property type="evidence" value="ECO:0007669"/>
    <property type="project" value="TreeGrafter"/>
</dbReference>
<proteinExistence type="inferred from homology"/>
<dbReference type="GO" id="GO:0051598">
    <property type="term" value="P:meiotic recombination checkpoint signaling"/>
    <property type="evidence" value="ECO:0007669"/>
    <property type="project" value="TreeGrafter"/>
</dbReference>
<comment type="caution">
    <text evidence="7">The sequence shown here is derived from an EMBL/GenBank/DDBJ whole genome shotgun (WGS) entry which is preliminary data.</text>
</comment>
<evidence type="ECO:0000256" key="5">
    <source>
        <dbReference type="RuleBase" id="RU003651"/>
    </source>
</evidence>
<dbReference type="InterPro" id="IPR044539">
    <property type="entry name" value="Pch2-like"/>
</dbReference>
<keyword evidence="3 5" id="KW-0067">ATP-binding</keyword>
<keyword evidence="8" id="KW-1185">Reference proteome</keyword>
<comment type="similarity">
    <text evidence="1">Belongs to the AAA ATPase family. PCH2 subfamily.</text>
</comment>
<evidence type="ECO:0000256" key="1">
    <source>
        <dbReference type="ARBA" id="ARBA00007271"/>
    </source>
</evidence>
<dbReference type="GO" id="GO:0007131">
    <property type="term" value="P:reciprocal meiotic recombination"/>
    <property type="evidence" value="ECO:0007669"/>
    <property type="project" value="TreeGrafter"/>
</dbReference>
<dbReference type="GO" id="GO:0005524">
    <property type="term" value="F:ATP binding"/>
    <property type="evidence" value="ECO:0007669"/>
    <property type="project" value="UniProtKB-KW"/>
</dbReference>
<dbReference type="PROSITE" id="PS00674">
    <property type="entry name" value="AAA"/>
    <property type="match status" value="1"/>
</dbReference>
<dbReference type="InterPro" id="IPR058249">
    <property type="entry name" value="Pch2_C"/>
</dbReference>
<dbReference type="Pfam" id="PF00004">
    <property type="entry name" value="AAA"/>
    <property type="match status" value="1"/>
</dbReference>
<dbReference type="OrthoDB" id="10042665at2759"/>
<protein>
    <submittedName>
        <fullName evidence="7">Pachytene checkpoint protein 2</fullName>
    </submittedName>
</protein>
<organism evidence="7 8">
    <name type="scientific">Araneus ventricosus</name>
    <name type="common">Orbweaver spider</name>
    <name type="synonym">Epeira ventricosa</name>
    <dbReference type="NCBI Taxonomy" id="182803"/>
    <lineage>
        <taxon>Eukaryota</taxon>
        <taxon>Metazoa</taxon>
        <taxon>Ecdysozoa</taxon>
        <taxon>Arthropoda</taxon>
        <taxon>Chelicerata</taxon>
        <taxon>Arachnida</taxon>
        <taxon>Araneae</taxon>
        <taxon>Araneomorphae</taxon>
        <taxon>Entelegynae</taxon>
        <taxon>Araneoidea</taxon>
        <taxon>Araneidae</taxon>
        <taxon>Araneus</taxon>
    </lineage>
</organism>
<dbReference type="FunFam" id="3.40.50.300:FF:001494">
    <property type="entry name" value="Pachytene checkpoint component Pch2"/>
    <property type="match status" value="1"/>
</dbReference>
<dbReference type="SMART" id="SM00382">
    <property type="entry name" value="AAA"/>
    <property type="match status" value="1"/>
</dbReference>
<dbReference type="InterPro" id="IPR001270">
    <property type="entry name" value="ClpA/B"/>
</dbReference>
<gene>
    <name evidence="7" type="primary">Trip13</name>
    <name evidence="7" type="ORF">AVEN_4005_1</name>
</gene>
<dbReference type="PRINTS" id="PR00300">
    <property type="entry name" value="CLPPROTEASEA"/>
</dbReference>
<dbReference type="PANTHER" id="PTHR45991">
    <property type="entry name" value="PACHYTENE CHECKPOINT PROTEIN 2"/>
    <property type="match status" value="1"/>
</dbReference>
<dbReference type="InterPro" id="IPR027417">
    <property type="entry name" value="P-loop_NTPase"/>
</dbReference>